<dbReference type="EMBL" id="CADILD010000001">
    <property type="protein sequence ID" value="CAB3823439.1"/>
    <property type="molecule type" value="Genomic_DNA"/>
</dbReference>
<sequence length="184" mass="18834">MFPTPPSNAPRRALTLALIGLAATAALSGCNSMLNEGTGAAAGIAGTAIANKVTDNATVATGIGLGVQAGAKAALAYAQRKTRGEEQDAIATAAGALDVGAVGPWRVKHQIPIESDAQGQVSVSRLIGGVGLQCKEVVFSIDTPAEKEQAGPQREFFVTTICRDGAHWRWASAEPATARWGSLQ</sequence>
<evidence type="ECO:0000313" key="5">
    <source>
        <dbReference type="Proteomes" id="UP000494116"/>
    </source>
</evidence>
<keyword evidence="5" id="KW-1185">Reference proteome</keyword>
<feature type="signal peptide" evidence="1">
    <location>
        <begin position="1"/>
        <end position="28"/>
    </location>
</feature>
<accession>A0A6S7BXN3</accession>
<evidence type="ECO:0000313" key="4">
    <source>
        <dbReference type="Proteomes" id="UP000494105"/>
    </source>
</evidence>
<proteinExistence type="predicted"/>
<evidence type="ECO:0008006" key="6">
    <source>
        <dbReference type="Google" id="ProtNLM"/>
    </source>
</evidence>
<dbReference type="Proteomes" id="UP000494105">
    <property type="component" value="Unassembled WGS sequence"/>
</dbReference>
<evidence type="ECO:0000313" key="2">
    <source>
        <dbReference type="EMBL" id="CAB3733148.1"/>
    </source>
</evidence>
<reference evidence="4 5" key="1">
    <citation type="submission" date="2020-04" db="EMBL/GenBank/DDBJ databases">
        <authorList>
            <person name="De Canck E."/>
        </authorList>
    </citation>
    <scope>NUCLEOTIDE SEQUENCE [LARGE SCALE GENOMIC DNA]</scope>
    <source>
        <strain evidence="3 4">LMG 1861</strain>
        <strain evidence="2 5">LMG 1873</strain>
    </source>
</reference>
<dbReference type="Proteomes" id="UP000494116">
    <property type="component" value="Unassembled WGS sequence"/>
</dbReference>
<evidence type="ECO:0000256" key="1">
    <source>
        <dbReference type="SAM" id="SignalP"/>
    </source>
</evidence>
<dbReference type="RefSeq" id="WP_006221339.1">
    <property type="nucleotide sequence ID" value="NZ_CADIJS010000005.1"/>
</dbReference>
<protein>
    <recommendedName>
        <fullName evidence="6">Lipoprotein</fullName>
    </recommendedName>
</protein>
<dbReference type="EMBL" id="CADIJS010000005">
    <property type="protein sequence ID" value="CAB3733148.1"/>
    <property type="molecule type" value="Genomic_DNA"/>
</dbReference>
<dbReference type="AlphaFoldDB" id="A0A6S7BXN3"/>
<keyword evidence="1" id="KW-0732">Signal</keyword>
<evidence type="ECO:0000313" key="3">
    <source>
        <dbReference type="EMBL" id="CAB3823439.1"/>
    </source>
</evidence>
<gene>
    <name evidence="3" type="ORF">LMG1861_00379</name>
    <name evidence="2" type="ORF">LMG1873_04995</name>
</gene>
<name>A0A6S7BXN3_9BURK</name>
<organism evidence="3 4">
    <name type="scientific">Achromobacter piechaudii</name>
    <dbReference type="NCBI Taxonomy" id="72556"/>
    <lineage>
        <taxon>Bacteria</taxon>
        <taxon>Pseudomonadati</taxon>
        <taxon>Pseudomonadota</taxon>
        <taxon>Betaproteobacteria</taxon>
        <taxon>Burkholderiales</taxon>
        <taxon>Alcaligenaceae</taxon>
        <taxon>Achromobacter</taxon>
    </lineage>
</organism>
<feature type="chain" id="PRO_5028895891" description="Lipoprotein" evidence="1">
    <location>
        <begin position="29"/>
        <end position="184"/>
    </location>
</feature>